<dbReference type="InParanoid" id="A0A0C3DX68"/>
<sequence length="105" mass="12001">MLNEDRENIRLFFVPLYLFDGFKFWLISSESRRDNEVRISSKSRVLHPPRIHVFSSGNLALANLEASEARTGHFCPSTAANTTRRDHNSSTGSHVCKSRQIHLCN</sequence>
<dbReference type="Proteomes" id="UP000053989">
    <property type="component" value="Unassembled WGS sequence"/>
</dbReference>
<reference evidence="2" key="2">
    <citation type="submission" date="2015-01" db="EMBL/GenBank/DDBJ databases">
        <title>Evolutionary Origins and Diversification of the Mycorrhizal Mutualists.</title>
        <authorList>
            <consortium name="DOE Joint Genome Institute"/>
            <consortium name="Mycorrhizal Genomics Consortium"/>
            <person name="Kohler A."/>
            <person name="Kuo A."/>
            <person name="Nagy L.G."/>
            <person name="Floudas D."/>
            <person name="Copeland A."/>
            <person name="Barry K.W."/>
            <person name="Cichocki N."/>
            <person name="Veneault-Fourrey C."/>
            <person name="LaButti K."/>
            <person name="Lindquist E.A."/>
            <person name="Lipzen A."/>
            <person name="Lundell T."/>
            <person name="Morin E."/>
            <person name="Murat C."/>
            <person name="Riley R."/>
            <person name="Ohm R."/>
            <person name="Sun H."/>
            <person name="Tunlid A."/>
            <person name="Henrissat B."/>
            <person name="Grigoriev I.V."/>
            <person name="Hibbett D.S."/>
            <person name="Martin F."/>
        </authorList>
    </citation>
    <scope>NUCLEOTIDE SEQUENCE [LARGE SCALE GENOMIC DNA]</scope>
    <source>
        <strain evidence="2">Foug A</strain>
    </source>
</reference>
<protein>
    <submittedName>
        <fullName evidence="1">Uncharacterized protein</fullName>
    </submittedName>
</protein>
<dbReference type="EMBL" id="KN822058">
    <property type="protein sequence ID" value="KIM60769.1"/>
    <property type="molecule type" value="Genomic_DNA"/>
</dbReference>
<organism evidence="1 2">
    <name type="scientific">Scleroderma citrinum Foug A</name>
    <dbReference type="NCBI Taxonomy" id="1036808"/>
    <lineage>
        <taxon>Eukaryota</taxon>
        <taxon>Fungi</taxon>
        <taxon>Dikarya</taxon>
        <taxon>Basidiomycota</taxon>
        <taxon>Agaricomycotina</taxon>
        <taxon>Agaricomycetes</taxon>
        <taxon>Agaricomycetidae</taxon>
        <taxon>Boletales</taxon>
        <taxon>Sclerodermatineae</taxon>
        <taxon>Sclerodermataceae</taxon>
        <taxon>Scleroderma</taxon>
    </lineage>
</organism>
<dbReference type="AlphaFoldDB" id="A0A0C3DX68"/>
<dbReference type="HOGENOM" id="CLU_2238213_0_0_1"/>
<evidence type="ECO:0000313" key="2">
    <source>
        <dbReference type="Proteomes" id="UP000053989"/>
    </source>
</evidence>
<name>A0A0C3DX68_9AGAM</name>
<gene>
    <name evidence="1" type="ORF">SCLCIDRAFT_928069</name>
</gene>
<reference evidence="1 2" key="1">
    <citation type="submission" date="2014-04" db="EMBL/GenBank/DDBJ databases">
        <authorList>
            <consortium name="DOE Joint Genome Institute"/>
            <person name="Kuo A."/>
            <person name="Kohler A."/>
            <person name="Nagy L.G."/>
            <person name="Floudas D."/>
            <person name="Copeland A."/>
            <person name="Barry K.W."/>
            <person name="Cichocki N."/>
            <person name="Veneault-Fourrey C."/>
            <person name="LaButti K."/>
            <person name="Lindquist E.A."/>
            <person name="Lipzen A."/>
            <person name="Lundell T."/>
            <person name="Morin E."/>
            <person name="Murat C."/>
            <person name="Sun H."/>
            <person name="Tunlid A."/>
            <person name="Henrissat B."/>
            <person name="Grigoriev I.V."/>
            <person name="Hibbett D.S."/>
            <person name="Martin F."/>
            <person name="Nordberg H.P."/>
            <person name="Cantor M.N."/>
            <person name="Hua S.X."/>
        </authorList>
    </citation>
    <scope>NUCLEOTIDE SEQUENCE [LARGE SCALE GENOMIC DNA]</scope>
    <source>
        <strain evidence="1 2">Foug A</strain>
    </source>
</reference>
<keyword evidence="2" id="KW-1185">Reference proteome</keyword>
<accession>A0A0C3DX68</accession>
<evidence type="ECO:0000313" key="1">
    <source>
        <dbReference type="EMBL" id="KIM60769.1"/>
    </source>
</evidence>
<proteinExistence type="predicted"/>